<dbReference type="AlphaFoldDB" id="A0A8H3ZFH4"/>
<organism evidence="2 3">
    <name type="scientific">Colletotrichum asianum</name>
    <dbReference type="NCBI Taxonomy" id="702518"/>
    <lineage>
        <taxon>Eukaryota</taxon>
        <taxon>Fungi</taxon>
        <taxon>Dikarya</taxon>
        <taxon>Ascomycota</taxon>
        <taxon>Pezizomycotina</taxon>
        <taxon>Sordariomycetes</taxon>
        <taxon>Hypocreomycetidae</taxon>
        <taxon>Glomerellales</taxon>
        <taxon>Glomerellaceae</taxon>
        <taxon>Colletotrichum</taxon>
        <taxon>Colletotrichum gloeosporioides species complex</taxon>
    </lineage>
</organism>
<comment type="caution">
    <text evidence="2">The sequence shown here is derived from an EMBL/GenBank/DDBJ whole genome shotgun (WGS) entry which is preliminary data.</text>
</comment>
<keyword evidence="3" id="KW-1185">Reference proteome</keyword>
<feature type="signal peptide" evidence="1">
    <location>
        <begin position="1"/>
        <end position="20"/>
    </location>
</feature>
<gene>
    <name evidence="2" type="ORF">GQ607_015529</name>
</gene>
<name>A0A8H3ZFH4_9PEZI</name>
<reference evidence="2 3" key="1">
    <citation type="submission" date="2019-12" db="EMBL/GenBank/DDBJ databases">
        <title>A genome sequence resource for the geographically widespread anthracnose pathogen Colletotrichum asianum.</title>
        <authorList>
            <person name="Meng Y."/>
        </authorList>
    </citation>
    <scope>NUCLEOTIDE SEQUENCE [LARGE SCALE GENOMIC DNA]</scope>
    <source>
        <strain evidence="2 3">ICMP 18580</strain>
    </source>
</reference>
<proteinExistence type="predicted"/>
<feature type="chain" id="PRO_5034307884" evidence="1">
    <location>
        <begin position="21"/>
        <end position="193"/>
    </location>
</feature>
<dbReference type="Proteomes" id="UP000434172">
    <property type="component" value="Unassembled WGS sequence"/>
</dbReference>
<evidence type="ECO:0000313" key="2">
    <source>
        <dbReference type="EMBL" id="KAF0317213.1"/>
    </source>
</evidence>
<evidence type="ECO:0000313" key="3">
    <source>
        <dbReference type="Proteomes" id="UP000434172"/>
    </source>
</evidence>
<protein>
    <submittedName>
        <fullName evidence="2">Uncharacterized protein</fullName>
    </submittedName>
</protein>
<sequence length="193" mass="20754">MLFTAATSLVVGFAATLASAAPPDVAHTASDISGSCDAAISDEKCCFALTVKQELGNGGVHDWGYVKATKTSDVFVGFDGNSYPQGYFCLDGNSGFIEDGINHTCDFGAPTDVFSCRPVRQKEPGFGTAKISLSSGSEIVVLTIKRNAVFRICPRDSKQSLFDIREEDRERYGKGCKDIYLVLEPKTPDTCLK</sequence>
<accession>A0A8H3ZFH4</accession>
<keyword evidence="1" id="KW-0732">Signal</keyword>
<dbReference type="EMBL" id="WOWK01000135">
    <property type="protein sequence ID" value="KAF0317213.1"/>
    <property type="molecule type" value="Genomic_DNA"/>
</dbReference>
<dbReference type="OrthoDB" id="4829089at2759"/>
<evidence type="ECO:0000256" key="1">
    <source>
        <dbReference type="SAM" id="SignalP"/>
    </source>
</evidence>